<sequence>MINLSGLSKQWHSNAKRVPLMQRQGYSGGTVTDSNRIPCAEHPQIQFFIEHI</sequence>
<gene>
    <name evidence="1" type="ORF">N47_G37300</name>
</gene>
<proteinExistence type="predicted"/>
<name>E1YCW2_9BACT</name>
<accession>E1YCW2</accession>
<evidence type="ECO:0000313" key="1">
    <source>
        <dbReference type="EMBL" id="CBX28406.1"/>
    </source>
</evidence>
<protein>
    <submittedName>
        <fullName evidence="1">Uncharacterized protein</fullName>
    </submittedName>
</protein>
<dbReference type="AlphaFoldDB" id="E1YCW2"/>
<reference evidence="1" key="1">
    <citation type="journal article" date="2011" name="Environ. Microbiol.">
        <title>Genomic insights into the metabolic potential of the polycyclic aromatic hydrocarbon degrading sulfate-reducing Deltaproteobacterium N47.</title>
        <authorList>
            <person name="Bergmann F."/>
            <person name="Selesi D."/>
            <person name="Weinmaier T."/>
            <person name="Tischler P."/>
            <person name="Rattei T."/>
            <person name="Meckenstock R.U."/>
        </authorList>
    </citation>
    <scope>NUCLEOTIDE SEQUENCE</scope>
</reference>
<dbReference type="EMBL" id="FR695868">
    <property type="protein sequence ID" value="CBX28406.1"/>
    <property type="molecule type" value="Genomic_DNA"/>
</dbReference>
<organism evidence="1">
    <name type="scientific">uncultured Desulfobacterium sp</name>
    <dbReference type="NCBI Taxonomy" id="201089"/>
    <lineage>
        <taxon>Bacteria</taxon>
        <taxon>Pseudomonadati</taxon>
        <taxon>Thermodesulfobacteriota</taxon>
        <taxon>Desulfobacteria</taxon>
        <taxon>Desulfobacterales</taxon>
        <taxon>Desulfobacteriaceae</taxon>
        <taxon>Desulfobacterium</taxon>
        <taxon>environmental samples</taxon>
    </lineage>
</organism>